<dbReference type="GO" id="GO:0070652">
    <property type="term" value="C:HAUS complex"/>
    <property type="evidence" value="ECO:0007669"/>
    <property type="project" value="InterPro"/>
</dbReference>
<evidence type="ECO:0000256" key="1">
    <source>
        <dbReference type="SAM" id="Coils"/>
    </source>
</evidence>
<dbReference type="GO" id="GO:0008017">
    <property type="term" value="F:microtubule binding"/>
    <property type="evidence" value="ECO:0007669"/>
    <property type="project" value="TreeGrafter"/>
</dbReference>
<feature type="region of interest" description="Disordered" evidence="2">
    <location>
        <begin position="836"/>
        <end position="856"/>
    </location>
</feature>
<evidence type="ECO:0000313" key="4">
    <source>
        <dbReference type="EMBL" id="KAG6930902.1"/>
    </source>
</evidence>
<keyword evidence="5" id="KW-1185">Reference proteome</keyword>
<feature type="region of interest" description="Disordered" evidence="2">
    <location>
        <begin position="20"/>
        <end position="43"/>
    </location>
</feature>
<dbReference type="PANTHER" id="PTHR16151">
    <property type="entry name" value="HAUS AUGMIN-LIKE COMPLEX SUBUNIT 6"/>
    <property type="match status" value="1"/>
</dbReference>
<evidence type="ECO:0000313" key="5">
    <source>
        <dbReference type="Proteomes" id="UP000765507"/>
    </source>
</evidence>
<reference evidence="4 5" key="1">
    <citation type="journal article" date="2020" name="G3 (Bethesda)">
        <title>Draft Genome of the Common Snapping Turtle, Chelydra serpentina, a Model for Phenotypic Plasticity in Reptiles.</title>
        <authorList>
            <person name="Das D."/>
            <person name="Singh S.K."/>
            <person name="Bierstedt J."/>
            <person name="Erickson A."/>
            <person name="Galli G.L.J."/>
            <person name="Crossley D.A. 2nd"/>
            <person name="Rhen T."/>
        </authorList>
    </citation>
    <scope>NUCLEOTIDE SEQUENCE [LARGE SCALE GENOMIC DNA]</scope>
    <source>
        <strain evidence="4">KW</strain>
    </source>
</reference>
<proteinExistence type="predicted"/>
<evidence type="ECO:0000256" key="2">
    <source>
        <dbReference type="SAM" id="MobiDB-lite"/>
    </source>
</evidence>
<dbReference type="OrthoDB" id="5575722at2759"/>
<dbReference type="EMBL" id="JAHGAV010000133">
    <property type="protein sequence ID" value="KAG6930902.1"/>
    <property type="molecule type" value="Genomic_DNA"/>
</dbReference>
<name>A0A8T1SP44_CHESE</name>
<gene>
    <name evidence="4" type="primary">HAUS6</name>
    <name evidence="4" type="ORF">G0U57_002712</name>
</gene>
<dbReference type="GO" id="GO:1990498">
    <property type="term" value="C:mitotic spindle microtubule"/>
    <property type="evidence" value="ECO:0007669"/>
    <property type="project" value="TreeGrafter"/>
</dbReference>
<accession>A0A8T1SP44</accession>
<evidence type="ECO:0000259" key="3">
    <source>
        <dbReference type="Pfam" id="PF14661"/>
    </source>
</evidence>
<sequence length="1014" mass="115149">AKDAWRTVFFLSRVKRNGGRVRKRERRRERAPPERDTRGVETRGPAVLPLSMSAWEKEHLWHALLALGFEPGAAAGKLSTHLSLGVNMFDKPNKDAFHVVARFLFTKLDHSRSVEVFRFCCPPADKKGDAEFRKQCCEWLKKISDECGNSFPPVVASLFLSPGGPKFIHLMYHFARYVIVQHMKKDCEDTNIHFPEAVNSRPHDSYKAAARYRVACIRFLQSIQREDFVIREYQRKAQLLTKQIRDPRCECAELHKLLQKMEQNNQKQSNKAERVQKVRSRWASVMETLTFLEKEKEVVDSVVDGHVDQYALDGTNVTISVPRLLLDKIENQMYKLHIGNVYEAGKLNLLTVIQLLNEALKILRHERQQVDHEALKLDLQYIEGKTKFQNKILFGLKSMRHKLKREDHVSIVESIAEKQRDWDTKWENFLGQSPFSLIKDQNPVLDLLPAMSPLSFDPSTEEAYKSSVFCKYPASIPDTPKKDCQANDHGEDAALESIMDATSTERMLSHLQSATQSFLTAEPSSVVLEKDVHTRTPKRKERSVSQKILKYTVHKPRPIEAWKNEDTHVLQSPTAVKREDPVKKAQEQLAEEVADVVVSESTQGGGGKGMELDNLIGSLASNPFLTRKQIPRTPENLITEIRSSWRKAIQAEDPSDTELAQTEMVTKEAPLDLESAVCSRIDSSMACFMSSSHMSDLNVSNLLEGKSSVSWMTPAPKKQVVVSHISESPTQIPATRIPDDKGSWEFGSKHTISSKSLSENLEESVFPAVDKNMNPLDNSAEREIKTDALSPYSSMHTTLSWDASQMVSGTSSDSHEVIQFGILHETLPEELGNISLNSSKSLETDDEVEGNSRDSKSLENIVKNEWAAQECKLDLQSIRNRYEALKKTVFGDEADSFQSPSRKQFLRPRSEINLTPGCTETKEVFSPLEKLYALDAEYIKTPSRMSLFERRHTLSPLIAFSPVQERLRSMTQKKPGDFLHNLKEEENLKEKLDAKESSDIKTRKDEAVSHLIEL</sequence>
<dbReference type="GO" id="GO:0051225">
    <property type="term" value="P:spindle assembly"/>
    <property type="evidence" value="ECO:0007669"/>
    <property type="project" value="InterPro"/>
</dbReference>
<protein>
    <submittedName>
        <fullName evidence="4">HAUS augmin like complex subunit 6</fullName>
    </submittedName>
</protein>
<feature type="non-terminal residue" evidence="4">
    <location>
        <position position="1014"/>
    </location>
</feature>
<organism evidence="4 5">
    <name type="scientific">Chelydra serpentina</name>
    <name type="common">Snapping turtle</name>
    <name type="synonym">Testudo serpentina</name>
    <dbReference type="NCBI Taxonomy" id="8475"/>
    <lineage>
        <taxon>Eukaryota</taxon>
        <taxon>Metazoa</taxon>
        <taxon>Chordata</taxon>
        <taxon>Craniata</taxon>
        <taxon>Vertebrata</taxon>
        <taxon>Euteleostomi</taxon>
        <taxon>Archelosauria</taxon>
        <taxon>Testudinata</taxon>
        <taxon>Testudines</taxon>
        <taxon>Cryptodira</taxon>
        <taxon>Durocryptodira</taxon>
        <taxon>Americhelydia</taxon>
        <taxon>Chelydroidea</taxon>
        <taxon>Chelydridae</taxon>
        <taxon>Chelydra</taxon>
    </lineage>
</organism>
<dbReference type="AlphaFoldDB" id="A0A8T1SP44"/>
<dbReference type="Pfam" id="PF14661">
    <property type="entry name" value="HAUS6_N"/>
    <property type="match status" value="1"/>
</dbReference>
<feature type="coiled-coil region" evidence="1">
    <location>
        <begin position="251"/>
        <end position="278"/>
    </location>
</feature>
<dbReference type="PANTHER" id="PTHR16151:SF2">
    <property type="entry name" value="HAUS AUGMIN-LIKE COMPLEX SUBUNIT 6"/>
    <property type="match status" value="1"/>
</dbReference>
<dbReference type="InterPro" id="IPR026797">
    <property type="entry name" value="HAUS_6"/>
</dbReference>
<comment type="caution">
    <text evidence="4">The sequence shown here is derived from an EMBL/GenBank/DDBJ whole genome shotgun (WGS) entry which is preliminary data.</text>
</comment>
<feature type="compositionally biased region" description="Basic and acidic residues" evidence="2">
    <location>
        <begin position="28"/>
        <end position="41"/>
    </location>
</feature>
<dbReference type="Proteomes" id="UP000765507">
    <property type="component" value="Unassembled WGS sequence"/>
</dbReference>
<feature type="domain" description="HAUS augmin-like complex subunit 6 N-terminal" evidence="3">
    <location>
        <begin position="60"/>
        <end position="283"/>
    </location>
</feature>
<keyword evidence="1" id="KW-0175">Coiled coil</keyword>
<dbReference type="InterPro" id="IPR028163">
    <property type="entry name" value="HAUS_6_N"/>
</dbReference>